<evidence type="ECO:0000313" key="3">
    <source>
        <dbReference type="Proteomes" id="UP000663845"/>
    </source>
</evidence>
<dbReference type="Proteomes" id="UP000663845">
    <property type="component" value="Unassembled WGS sequence"/>
</dbReference>
<keyword evidence="1" id="KW-0472">Membrane</keyword>
<accession>A0A813RFV4</accession>
<organism evidence="2 3">
    <name type="scientific">Adineta steineri</name>
    <dbReference type="NCBI Taxonomy" id="433720"/>
    <lineage>
        <taxon>Eukaryota</taxon>
        <taxon>Metazoa</taxon>
        <taxon>Spiralia</taxon>
        <taxon>Gnathifera</taxon>
        <taxon>Rotifera</taxon>
        <taxon>Eurotatoria</taxon>
        <taxon>Bdelloidea</taxon>
        <taxon>Adinetida</taxon>
        <taxon>Adinetidae</taxon>
        <taxon>Adineta</taxon>
    </lineage>
</organism>
<keyword evidence="1" id="KW-1133">Transmembrane helix</keyword>
<reference evidence="2" key="1">
    <citation type="submission" date="2021-02" db="EMBL/GenBank/DDBJ databases">
        <authorList>
            <person name="Nowell W R."/>
        </authorList>
    </citation>
    <scope>NUCLEOTIDE SEQUENCE</scope>
</reference>
<proteinExistence type="predicted"/>
<gene>
    <name evidence="2" type="ORF">JYZ213_LOCUS4135</name>
</gene>
<protein>
    <submittedName>
        <fullName evidence="2">Uncharacterized protein</fullName>
    </submittedName>
</protein>
<feature type="transmembrane region" description="Helical" evidence="1">
    <location>
        <begin position="96"/>
        <end position="117"/>
    </location>
</feature>
<comment type="caution">
    <text evidence="2">The sequence shown here is derived from an EMBL/GenBank/DDBJ whole genome shotgun (WGS) entry which is preliminary data.</text>
</comment>
<evidence type="ECO:0000313" key="2">
    <source>
        <dbReference type="EMBL" id="CAF0780369.1"/>
    </source>
</evidence>
<dbReference type="AlphaFoldDB" id="A0A813RFV4"/>
<feature type="transmembrane region" description="Helical" evidence="1">
    <location>
        <begin position="69"/>
        <end position="89"/>
    </location>
</feature>
<keyword evidence="1" id="KW-0812">Transmembrane</keyword>
<name>A0A813RFV4_9BILA</name>
<feature type="transmembrane region" description="Helical" evidence="1">
    <location>
        <begin position="26"/>
        <end position="49"/>
    </location>
</feature>
<sequence>MIDHPNVAPSPELLSQESEIYRRQKILFVLIDILFTFNLVTLFAFIHLYKTDRPIDEPLKLKEYFFYKLLWVLLSLVYDIFGLIATYLCHRICLRVFTCIGILFLILNCCALGHILFWQIQKIKSAQNDWIKTSPRYIMFVIFWISITSVLYISLRLSFRLSKLIKNLQHDIMESVSISEIK</sequence>
<feature type="transmembrane region" description="Helical" evidence="1">
    <location>
        <begin position="137"/>
        <end position="159"/>
    </location>
</feature>
<evidence type="ECO:0000256" key="1">
    <source>
        <dbReference type="SAM" id="Phobius"/>
    </source>
</evidence>
<dbReference type="EMBL" id="CAJNOG010000023">
    <property type="protein sequence ID" value="CAF0780369.1"/>
    <property type="molecule type" value="Genomic_DNA"/>
</dbReference>